<protein>
    <submittedName>
        <fullName evidence="2">BNR-4 repeat-containing protein</fullName>
    </submittedName>
</protein>
<dbReference type="EMBL" id="JACYFG010000032">
    <property type="protein sequence ID" value="MBD5780079.1"/>
    <property type="molecule type" value="Genomic_DNA"/>
</dbReference>
<feature type="signal peptide" evidence="1">
    <location>
        <begin position="1"/>
        <end position="20"/>
    </location>
</feature>
<gene>
    <name evidence="2" type="ORF">IEN85_11310</name>
</gene>
<sequence length="484" mass="53925">MKTKQSIVVSLLVAFGALLGACSKPAPKTATTPFFATNGWGEGVAIVQHPAGEHKDGITYVFYQGLLEDPYVAAYDHEKKEWLGPFKAGTSTLGKDPKGKIDSHGKPTMIIDDLGYIHIFYGGHGGDKAIHGENPFGNSALGENRHSVSKKPLNITEWEDLNNISPFGTYNQAVKMDNGDLYLFYRHGAHRSDWVYQKSTDHGRTFEAPVPFLKHKRRADDIGSDSWYAFATKGLKDEIVVGFDYHYCWDQDAPRNNRGGHSTERKNLYYMTFNTATKVWQNIHDEPLNIPLTKEEADVKTLAVDTGEKWTFNGSTQVDAEGIPHIAAYIGEDIGWQIGGPKNARYFRWDGENWAGNFENGLPIGRGDFLVSGKQVRFLLSGVDPSVDRTIVRWWESQDGGASFAPGKELLRFGDYFEPESKNLYGDRPASLSNLDSPGSAASAFIRNAHPDARIIVAEKPDGTPYRRMYLVGDEGPIRRRTQD</sequence>
<dbReference type="Pfam" id="PF15892">
    <property type="entry name" value="BNR_4"/>
    <property type="match status" value="1"/>
</dbReference>
<proteinExistence type="predicted"/>
<evidence type="ECO:0000313" key="3">
    <source>
        <dbReference type="Proteomes" id="UP000622317"/>
    </source>
</evidence>
<dbReference type="PROSITE" id="PS51257">
    <property type="entry name" value="PROKAR_LIPOPROTEIN"/>
    <property type="match status" value="1"/>
</dbReference>
<comment type="caution">
    <text evidence="2">The sequence shown here is derived from an EMBL/GenBank/DDBJ whole genome shotgun (WGS) entry which is preliminary data.</text>
</comment>
<evidence type="ECO:0000313" key="2">
    <source>
        <dbReference type="EMBL" id="MBD5780079.1"/>
    </source>
</evidence>
<reference evidence="2" key="1">
    <citation type="submission" date="2020-09" db="EMBL/GenBank/DDBJ databases">
        <title>Pelagicoccus enzymogenes sp. nov. with an EPS production, isolated from marine sediment.</title>
        <authorList>
            <person name="Feng X."/>
        </authorList>
    </citation>
    <scope>NUCLEOTIDE SEQUENCE</scope>
    <source>
        <strain evidence="2">NFK12</strain>
    </source>
</reference>
<feature type="chain" id="PRO_5037356639" evidence="1">
    <location>
        <begin position="21"/>
        <end position="484"/>
    </location>
</feature>
<name>A0A927F925_9BACT</name>
<evidence type="ECO:0000256" key="1">
    <source>
        <dbReference type="SAM" id="SignalP"/>
    </source>
</evidence>
<dbReference type="AlphaFoldDB" id="A0A927F925"/>
<accession>A0A927F925</accession>
<organism evidence="2 3">
    <name type="scientific">Pelagicoccus enzymogenes</name>
    <dbReference type="NCBI Taxonomy" id="2773457"/>
    <lineage>
        <taxon>Bacteria</taxon>
        <taxon>Pseudomonadati</taxon>
        <taxon>Verrucomicrobiota</taxon>
        <taxon>Opitutia</taxon>
        <taxon>Puniceicoccales</taxon>
        <taxon>Pelagicoccaceae</taxon>
        <taxon>Pelagicoccus</taxon>
    </lineage>
</organism>
<keyword evidence="3" id="KW-1185">Reference proteome</keyword>
<keyword evidence="1" id="KW-0732">Signal</keyword>
<dbReference type="RefSeq" id="WP_191617197.1">
    <property type="nucleotide sequence ID" value="NZ_JACYFG010000032.1"/>
</dbReference>
<dbReference type="Proteomes" id="UP000622317">
    <property type="component" value="Unassembled WGS sequence"/>
</dbReference>